<dbReference type="SUPFAM" id="SSF55781">
    <property type="entry name" value="GAF domain-like"/>
    <property type="match status" value="8"/>
</dbReference>
<keyword evidence="8" id="KW-0902">Two-component regulatory system</keyword>
<dbReference type="GO" id="GO:0005524">
    <property type="term" value="F:ATP binding"/>
    <property type="evidence" value="ECO:0007669"/>
    <property type="project" value="UniProtKB-KW"/>
</dbReference>
<evidence type="ECO:0000256" key="11">
    <source>
        <dbReference type="PROSITE-ProRule" id="PRU00169"/>
    </source>
</evidence>
<reference evidence="14 15" key="1">
    <citation type="submission" date="2019-05" db="EMBL/GenBank/DDBJ databases">
        <title>Sulfitobacter sabulilitoris sp. nov., isolated from a marine sand.</title>
        <authorList>
            <person name="Yoon J.-H."/>
        </authorList>
    </citation>
    <scope>NUCLEOTIDE SEQUENCE [LARGE SCALE GENOMIC DNA]</scope>
    <source>
        <strain evidence="14 15">HSMS-29</strain>
    </source>
</reference>
<evidence type="ECO:0000259" key="12">
    <source>
        <dbReference type="PROSITE" id="PS50109"/>
    </source>
</evidence>
<feature type="domain" description="Response regulatory" evidence="13">
    <location>
        <begin position="1882"/>
        <end position="1999"/>
    </location>
</feature>
<evidence type="ECO:0000313" key="15">
    <source>
        <dbReference type="Proteomes" id="UP000309550"/>
    </source>
</evidence>
<dbReference type="SMART" id="SM00065">
    <property type="entry name" value="GAF"/>
    <property type="match status" value="8"/>
</dbReference>
<feature type="domain" description="Response regulatory" evidence="13">
    <location>
        <begin position="1740"/>
        <end position="1853"/>
    </location>
</feature>
<dbReference type="InterPro" id="IPR004358">
    <property type="entry name" value="Sig_transdc_His_kin-like_C"/>
</dbReference>
<dbReference type="Pfam" id="PF01590">
    <property type="entry name" value="GAF"/>
    <property type="match status" value="5"/>
</dbReference>
<dbReference type="Gene3D" id="3.30.565.10">
    <property type="entry name" value="Histidine kinase-like ATPase, C-terminal domain"/>
    <property type="match status" value="1"/>
</dbReference>
<dbReference type="Pfam" id="PF02518">
    <property type="entry name" value="HATPase_c"/>
    <property type="match status" value="1"/>
</dbReference>
<evidence type="ECO:0000259" key="13">
    <source>
        <dbReference type="PROSITE" id="PS50110"/>
    </source>
</evidence>
<keyword evidence="6" id="KW-0418">Kinase</keyword>
<dbReference type="PANTHER" id="PTHR45339:SF1">
    <property type="entry name" value="HYBRID SIGNAL TRANSDUCTION HISTIDINE KINASE J"/>
    <property type="match status" value="1"/>
</dbReference>
<dbReference type="InterPro" id="IPR003661">
    <property type="entry name" value="HisK_dim/P_dom"/>
</dbReference>
<dbReference type="SMART" id="SM00388">
    <property type="entry name" value="HisKA"/>
    <property type="match status" value="1"/>
</dbReference>
<evidence type="ECO:0000313" key="14">
    <source>
        <dbReference type="EMBL" id="TMM54388.1"/>
    </source>
</evidence>
<keyword evidence="3 11" id="KW-0597">Phosphoprotein</keyword>
<feature type="modified residue" description="4-aspartylphosphate" evidence="11">
    <location>
        <position position="1931"/>
    </location>
</feature>
<dbReference type="CDD" id="cd00082">
    <property type="entry name" value="HisKA"/>
    <property type="match status" value="1"/>
</dbReference>
<proteinExistence type="predicted"/>
<feature type="domain" description="Histidine kinase" evidence="12">
    <location>
        <begin position="1496"/>
        <end position="1718"/>
    </location>
</feature>
<gene>
    <name evidence="14" type="ORF">FDT80_01985</name>
</gene>
<evidence type="ECO:0000256" key="4">
    <source>
        <dbReference type="ARBA" id="ARBA00022679"/>
    </source>
</evidence>
<sequence length="2006" mass="219778">MPRPADCTTNRKNHSVLRLVFGFGFHGAFQLPRGARYMASDIPQTDKALHDRIRALEADLADQRAQAKAAADILQAINTTQDDISRVFDAILGHAATLCGAPMASLNIVQDDRKHALMAAHWGDKLRHLAVGRTVWQLDSPISTSTSMREGRVVQVDDLAATRLYGEGDAVRTKVVDLEGVRTFLAVPLMKGDICLGNIALYRREVKPFTDDQIALVETFAAQAVIALDNARQVREIQNRLKREAATSDVLKVISRTQNDEAPVFRAILEKAQEICNAPMAGLVLATAQDDALTLAAQVGIFPEVIALFETGQMKVDPTLSYSAKCIVEGKLIAFDDMGQSDLYKAGSPIVRPMVDTSGIRSVLFVPLIKDSAAIGLITLFRHDVDPFTDTEIALVETFAAQAVIAIENVRQFREVQTRLEREAATKEILSVISQSHEDETPVFRAILDRAERLCRAQGSGLQLVNEAGTHLRMMEFKGEDHGSFPVGFTFDLNEPLGMCIAVRDARVVQIEDMKDTDLYREGHPGRVALVDVEGVRTHLNVPLVKRGVAFGNISLSRREVDPFTADEIALVESFAAQAVIAIENARQFREVQQALARQTATSEILRVISSSPTDVQPVFDVIVKTAAVLLGCDKALVHLTDGTFYWLAASATTGGELNTAAVIDTISRTTALRTPQGTPKFVLDASLNFPSRAILSKTMLHLPDWSVADLPRHEEHRRQQFGINAALYLPLMRGKTCVGLLSLTQKTARAFTEAEIALARSFRDQAMIALENTRLFTETQEALRYQTATSEVLDVISRSPNELMPVLDAILAVAARICQPQYAYVALLDPADGRYHMVTSLNVDAEFFAYLQAHPMEPVHGTCTGRAALLGQTVYIEDTINDDSYEWKEAARRGGFQSTLGVPLIKDGITVGVISLAHGQPRAFAAKQIALVETFAAQAVIAISNARLFDEVQRRTAEVTEALEQQKAASEILSVISRSVEDTQPVFEKILESCQHLFGGEELDVLVIDDQGLLQVAAYLGRHEKELLETFPAPWEITPAGEAIRSRKVANYADCANNPDTPRVLRKMARIASYHSVAFAPMVWEGRSIGVVGVARSAEPFTDKELRIMQGFADQAVIAIQNARLFNETQRSLSRQTASADVLRVISESPNDVTPVFEKIVQAAVDLMSCDMAVAATRDETAWWQVAVATQEGLRTDFSQTRHPLGHDHSPPARVMSSRQMLHVPDWTSADLDPKSREVHLNSGIMSSLTFPLARGTDCYGCLGFTRQTKGGFTQEEIDIARSFCDQAMIAIGNARLFNETQTALVRQTASADILGVISGAQHDATPVFYAIAEAGVRLVRCDGVVVLVRDGDHFVPSAGFSVEDGQLDALSSDRVRIEPSKNFPSQVFANRQMIHIPDWSKAALPEHETKTGEKFKLKSCLYLPLLRDAECVGVLIFSRTEYTRAFSTDEIELAHSFCDQAVIAIENVRLFQQAQDARAAAEKANEAKSAFLATMSHEIRTPMNAVIGMSGLLMDTPLDPEQLDYAQTIRTSSDALLGIINEILDFSKIEAGQMDIEHQPFDLRECVESALDLVSTRAAEKHLDLAYVYDDSVPAAINTDLTRLRQILLNLLSNAVKFTEQGEVVLSISATPAPEGGLDLAFSVRDTGIGLSPDGMKRLFQSFSQADSSTTRKYGGTGLGLAISKRLAELMGGTMTAASRGPGTGSTFSFTIRADVSDLPQARARDLVGEQAELRGKRILVVDDNDTNRKILKLQTGKWGTHTRETGSAIEALAWLKDGATFDLAILDMHMPEMDGHALAVEIRKINPSLPLILFSSLGRRDEETGSGLFTAALAKPLRQSQLFDTLVSVFAPMAAQRPAAPSPAETQTDTDLARRHPLRILLAEDNLVNQKLALRLLEQMGYRADLASNGLEALESIERQTYDVVLMDVQMPEMDGLEASRRITADRPADARPRIIAMTANAMQGDREMCLAAGMDDYIAKPIRVPKLIEALGQVPIRTRNTA</sequence>
<feature type="modified residue" description="4-aspartylphosphate" evidence="11">
    <location>
        <position position="1790"/>
    </location>
</feature>
<evidence type="ECO:0000256" key="1">
    <source>
        <dbReference type="ARBA" id="ARBA00000085"/>
    </source>
</evidence>
<dbReference type="Pfam" id="PF13185">
    <property type="entry name" value="GAF_2"/>
    <property type="match status" value="3"/>
</dbReference>
<dbReference type="Proteomes" id="UP000309550">
    <property type="component" value="Unassembled WGS sequence"/>
</dbReference>
<dbReference type="SMART" id="SM00387">
    <property type="entry name" value="HATPase_c"/>
    <property type="match status" value="1"/>
</dbReference>
<evidence type="ECO:0000256" key="2">
    <source>
        <dbReference type="ARBA" id="ARBA00012438"/>
    </source>
</evidence>
<dbReference type="PRINTS" id="PR00344">
    <property type="entry name" value="BCTRLSENSOR"/>
</dbReference>
<dbReference type="InterPro" id="IPR036890">
    <property type="entry name" value="HATPase_C_sf"/>
</dbReference>
<dbReference type="OrthoDB" id="9801651at2"/>
<dbReference type="Gene3D" id="3.40.50.2300">
    <property type="match status" value="2"/>
</dbReference>
<dbReference type="InterPro" id="IPR003018">
    <property type="entry name" value="GAF"/>
</dbReference>
<dbReference type="CDD" id="cd17546">
    <property type="entry name" value="REC_hyHK_CKI1_RcsC-like"/>
    <property type="match status" value="1"/>
</dbReference>
<dbReference type="SUPFAM" id="SSF52172">
    <property type="entry name" value="CheY-like"/>
    <property type="match status" value="2"/>
</dbReference>
<dbReference type="FunFam" id="3.30.565.10:FF:000010">
    <property type="entry name" value="Sensor histidine kinase RcsC"/>
    <property type="match status" value="1"/>
</dbReference>
<organism evidence="14 15">
    <name type="scientific">Sulfitobacter sabulilitoris</name>
    <dbReference type="NCBI Taxonomy" id="2562655"/>
    <lineage>
        <taxon>Bacteria</taxon>
        <taxon>Pseudomonadati</taxon>
        <taxon>Pseudomonadota</taxon>
        <taxon>Alphaproteobacteria</taxon>
        <taxon>Rhodobacterales</taxon>
        <taxon>Roseobacteraceae</taxon>
        <taxon>Sulfitobacter</taxon>
    </lineage>
</organism>
<dbReference type="PROSITE" id="PS50109">
    <property type="entry name" value="HIS_KIN"/>
    <property type="match status" value="1"/>
</dbReference>
<dbReference type="SMART" id="SM00448">
    <property type="entry name" value="REC"/>
    <property type="match status" value="2"/>
</dbReference>
<dbReference type="CDD" id="cd16922">
    <property type="entry name" value="HATPase_EvgS-ArcB-TorS-like"/>
    <property type="match status" value="1"/>
</dbReference>
<evidence type="ECO:0000256" key="3">
    <source>
        <dbReference type="ARBA" id="ARBA00022553"/>
    </source>
</evidence>
<dbReference type="EC" id="2.7.13.3" evidence="2"/>
<comment type="caution">
    <text evidence="14">The sequence shown here is derived from an EMBL/GenBank/DDBJ whole genome shotgun (WGS) entry which is preliminary data.</text>
</comment>
<dbReference type="InterPro" id="IPR005467">
    <property type="entry name" value="His_kinase_dom"/>
</dbReference>
<name>A0A5S3PJ16_9RHOB</name>
<evidence type="ECO:0000256" key="10">
    <source>
        <dbReference type="ARBA" id="ARBA00068150"/>
    </source>
</evidence>
<dbReference type="InterPro" id="IPR036097">
    <property type="entry name" value="HisK_dim/P_sf"/>
</dbReference>
<dbReference type="InterPro" id="IPR029016">
    <property type="entry name" value="GAF-like_dom_sf"/>
</dbReference>
<evidence type="ECO:0000256" key="6">
    <source>
        <dbReference type="ARBA" id="ARBA00022777"/>
    </source>
</evidence>
<accession>A0A5S3PJ16</accession>
<dbReference type="InterPro" id="IPR011006">
    <property type="entry name" value="CheY-like_superfamily"/>
</dbReference>
<dbReference type="SUPFAM" id="SSF55874">
    <property type="entry name" value="ATPase domain of HSP90 chaperone/DNA topoisomerase II/histidine kinase"/>
    <property type="match status" value="1"/>
</dbReference>
<dbReference type="Gene3D" id="3.30.450.40">
    <property type="match status" value="8"/>
</dbReference>
<dbReference type="EMBL" id="VANS01000001">
    <property type="protein sequence ID" value="TMM54388.1"/>
    <property type="molecule type" value="Genomic_DNA"/>
</dbReference>
<evidence type="ECO:0000256" key="5">
    <source>
        <dbReference type="ARBA" id="ARBA00022741"/>
    </source>
</evidence>
<keyword evidence="15" id="KW-1185">Reference proteome</keyword>
<comment type="catalytic activity">
    <reaction evidence="1">
        <text>ATP + protein L-histidine = ADP + protein N-phospho-L-histidine.</text>
        <dbReference type="EC" id="2.7.13.3"/>
    </reaction>
</comment>
<keyword evidence="4" id="KW-0808">Transferase</keyword>
<dbReference type="Gene3D" id="1.10.287.130">
    <property type="match status" value="1"/>
</dbReference>
<dbReference type="PANTHER" id="PTHR45339">
    <property type="entry name" value="HYBRID SIGNAL TRANSDUCTION HISTIDINE KINASE J"/>
    <property type="match status" value="1"/>
</dbReference>
<dbReference type="PROSITE" id="PS50110">
    <property type="entry name" value="RESPONSE_REGULATORY"/>
    <property type="match status" value="2"/>
</dbReference>
<evidence type="ECO:0000256" key="7">
    <source>
        <dbReference type="ARBA" id="ARBA00022840"/>
    </source>
</evidence>
<dbReference type="InterPro" id="IPR003594">
    <property type="entry name" value="HATPase_dom"/>
</dbReference>
<keyword evidence="5" id="KW-0547">Nucleotide-binding</keyword>
<dbReference type="SUPFAM" id="SSF47384">
    <property type="entry name" value="Homodimeric domain of signal transducing histidine kinase"/>
    <property type="match status" value="1"/>
</dbReference>
<dbReference type="GO" id="GO:0000155">
    <property type="term" value="F:phosphorelay sensor kinase activity"/>
    <property type="evidence" value="ECO:0007669"/>
    <property type="project" value="InterPro"/>
</dbReference>
<keyword evidence="7" id="KW-0067">ATP-binding</keyword>
<evidence type="ECO:0000256" key="9">
    <source>
        <dbReference type="ARBA" id="ARBA00064003"/>
    </source>
</evidence>
<dbReference type="InterPro" id="IPR001789">
    <property type="entry name" value="Sig_transdc_resp-reg_receiver"/>
</dbReference>
<protein>
    <recommendedName>
        <fullName evidence="10">Sensory/regulatory protein RpfC</fullName>
        <ecNumber evidence="2">2.7.13.3</ecNumber>
    </recommendedName>
</protein>
<evidence type="ECO:0000256" key="8">
    <source>
        <dbReference type="ARBA" id="ARBA00023012"/>
    </source>
</evidence>
<dbReference type="Pfam" id="PF00072">
    <property type="entry name" value="Response_reg"/>
    <property type="match status" value="2"/>
</dbReference>
<comment type="subunit">
    <text evidence="9">At low DSF concentrations, interacts with RpfF.</text>
</comment>
<dbReference type="FunFam" id="1.10.287.130:FF:000002">
    <property type="entry name" value="Two-component osmosensing histidine kinase"/>
    <property type="match status" value="1"/>
</dbReference>
<dbReference type="Pfam" id="PF00512">
    <property type="entry name" value="HisKA"/>
    <property type="match status" value="1"/>
</dbReference>
<dbReference type="CDD" id="cd00156">
    <property type="entry name" value="REC"/>
    <property type="match status" value="1"/>
</dbReference>